<evidence type="ECO:0000256" key="3">
    <source>
        <dbReference type="SAM" id="SignalP"/>
    </source>
</evidence>
<evidence type="ECO:0008006" key="6">
    <source>
        <dbReference type="Google" id="ProtNLM"/>
    </source>
</evidence>
<evidence type="ECO:0000256" key="1">
    <source>
        <dbReference type="SAM" id="MobiDB-lite"/>
    </source>
</evidence>
<dbReference type="Proteomes" id="UP001172102">
    <property type="component" value="Unassembled WGS sequence"/>
</dbReference>
<feature type="transmembrane region" description="Helical" evidence="2">
    <location>
        <begin position="238"/>
        <end position="260"/>
    </location>
</feature>
<feature type="compositionally biased region" description="Polar residues" evidence="1">
    <location>
        <begin position="444"/>
        <end position="456"/>
    </location>
</feature>
<keyword evidence="5" id="KW-1185">Reference proteome</keyword>
<feature type="compositionally biased region" description="Basic residues" evidence="1">
    <location>
        <begin position="510"/>
        <end position="519"/>
    </location>
</feature>
<feature type="region of interest" description="Disordered" evidence="1">
    <location>
        <begin position="37"/>
        <end position="57"/>
    </location>
</feature>
<feature type="region of interest" description="Disordered" evidence="1">
    <location>
        <begin position="463"/>
        <end position="561"/>
    </location>
</feature>
<dbReference type="EMBL" id="JAUKUA010000003">
    <property type="protein sequence ID" value="KAK0719946.1"/>
    <property type="molecule type" value="Genomic_DNA"/>
</dbReference>
<proteinExistence type="predicted"/>
<feature type="region of interest" description="Disordered" evidence="1">
    <location>
        <begin position="437"/>
        <end position="456"/>
    </location>
</feature>
<feature type="compositionally biased region" description="Low complexity" evidence="1">
    <location>
        <begin position="471"/>
        <end position="484"/>
    </location>
</feature>
<evidence type="ECO:0000313" key="4">
    <source>
        <dbReference type="EMBL" id="KAK0719946.1"/>
    </source>
</evidence>
<evidence type="ECO:0000256" key="2">
    <source>
        <dbReference type="SAM" id="Phobius"/>
    </source>
</evidence>
<dbReference type="CDD" id="cd12087">
    <property type="entry name" value="TM_EGFR-like"/>
    <property type="match status" value="1"/>
</dbReference>
<feature type="chain" id="PRO_5041368311" description="LPXTG-domain-containing protein" evidence="3">
    <location>
        <begin position="24"/>
        <end position="561"/>
    </location>
</feature>
<feature type="signal peptide" evidence="3">
    <location>
        <begin position="1"/>
        <end position="23"/>
    </location>
</feature>
<dbReference type="AlphaFoldDB" id="A0AA40E0N0"/>
<feature type="region of interest" description="Disordered" evidence="1">
    <location>
        <begin position="305"/>
        <end position="341"/>
    </location>
</feature>
<accession>A0AA40E0N0</accession>
<gene>
    <name evidence="4" type="ORF">B0H67DRAFT_171091</name>
</gene>
<name>A0AA40E0N0_9PEZI</name>
<organism evidence="4 5">
    <name type="scientific">Lasiosphaeris hirsuta</name>
    <dbReference type="NCBI Taxonomy" id="260670"/>
    <lineage>
        <taxon>Eukaryota</taxon>
        <taxon>Fungi</taxon>
        <taxon>Dikarya</taxon>
        <taxon>Ascomycota</taxon>
        <taxon>Pezizomycotina</taxon>
        <taxon>Sordariomycetes</taxon>
        <taxon>Sordariomycetidae</taxon>
        <taxon>Sordariales</taxon>
        <taxon>Lasiosphaeriaceae</taxon>
        <taxon>Lasiosphaeris</taxon>
    </lineage>
</organism>
<sequence length="561" mass="60439">MALSRLPLAILALFLISSQLASTLQVTPNSPCAKTCQDSPDLDLSDPNSSNTRNSDINCQDMSHAGTSGSKWKDCMSCLQNSTFSQGVESDQMWFLYNLRYSLSYCVFAYPNASDAGSTPCSTSMACGPLRTSFEHGILNQKNMTAYSYCAVAGVDGGDARDTLTYDRCVSCVSAEGNTEYQANYVVALEAGCLQQPGPGKILGLNDTIFAPNPITIIDPLTLIQGPGSDTSLPATTIAGIVAGVLTIFLITVAVVFVCCRKRRNKRDRASFEANPHGGFRNRHRSSLSFQCQTHSMSPRFWPGGEEGLADNKRSTQYADDAHRRSSMWKPHTSNPSYEKTLDPIKDQQWESPYDEKPGHFTLNEKTPIFKKGGNASTVPLHHITTTVPAYPPHVHASPSSAAMYHSPADLTTPLSAESARSTTALLPGIKPYIPADHGVHGSPGSQAVSAFSSPVSGATASPLLRSYGWPDQRPQQQIQPYQPRSRLSSSSAGIGVALAIPPPPPPKSPRLKIPAKKNSKGDSNSKVSPINTRNSPVKQKGSPIESWEIQTAFSAPPKKR</sequence>
<evidence type="ECO:0000313" key="5">
    <source>
        <dbReference type="Proteomes" id="UP001172102"/>
    </source>
</evidence>
<feature type="compositionally biased region" description="Polar residues" evidence="1">
    <location>
        <begin position="522"/>
        <end position="538"/>
    </location>
</feature>
<keyword evidence="2" id="KW-0472">Membrane</keyword>
<keyword evidence="2" id="KW-0812">Transmembrane</keyword>
<protein>
    <recommendedName>
        <fullName evidence="6">LPXTG-domain-containing protein</fullName>
    </recommendedName>
</protein>
<reference evidence="4" key="1">
    <citation type="submission" date="2023-06" db="EMBL/GenBank/DDBJ databases">
        <title>Genome-scale phylogeny and comparative genomics of the fungal order Sordariales.</title>
        <authorList>
            <consortium name="Lawrence Berkeley National Laboratory"/>
            <person name="Hensen N."/>
            <person name="Bonometti L."/>
            <person name="Westerberg I."/>
            <person name="Brannstrom I.O."/>
            <person name="Guillou S."/>
            <person name="Cros-Aarteil S."/>
            <person name="Calhoun S."/>
            <person name="Haridas S."/>
            <person name="Kuo A."/>
            <person name="Mondo S."/>
            <person name="Pangilinan J."/>
            <person name="Riley R."/>
            <person name="Labutti K."/>
            <person name="Andreopoulos B."/>
            <person name="Lipzen A."/>
            <person name="Chen C."/>
            <person name="Yanf M."/>
            <person name="Daum C."/>
            <person name="Ng V."/>
            <person name="Clum A."/>
            <person name="Steindorff A."/>
            <person name="Ohm R."/>
            <person name="Martin F."/>
            <person name="Silar P."/>
            <person name="Natvig D."/>
            <person name="Lalanne C."/>
            <person name="Gautier V."/>
            <person name="Ament-Velasquez S.L."/>
            <person name="Kruys A."/>
            <person name="Hutchinson M.I."/>
            <person name="Powell A.J."/>
            <person name="Barry K."/>
            <person name="Miller A.N."/>
            <person name="Grigoriev I.V."/>
            <person name="Debuchy R."/>
            <person name="Gladieux P."/>
            <person name="Thoren M.H."/>
            <person name="Johannesson H."/>
        </authorList>
    </citation>
    <scope>NUCLEOTIDE SEQUENCE</scope>
    <source>
        <strain evidence="4">SMH4607-1</strain>
    </source>
</reference>
<feature type="compositionally biased region" description="Basic and acidic residues" evidence="1">
    <location>
        <begin position="310"/>
        <end position="324"/>
    </location>
</feature>
<keyword evidence="2" id="KW-1133">Transmembrane helix</keyword>
<comment type="caution">
    <text evidence="4">The sequence shown here is derived from an EMBL/GenBank/DDBJ whole genome shotgun (WGS) entry which is preliminary data.</text>
</comment>
<keyword evidence="3" id="KW-0732">Signal</keyword>